<evidence type="ECO:0000313" key="2">
    <source>
        <dbReference type="Proteomes" id="UP001428341"/>
    </source>
</evidence>
<gene>
    <name evidence="1" type="ORF">WN944_014783</name>
</gene>
<name>A0AAP0M6B0_9ROSI</name>
<comment type="caution">
    <text evidence="1">The sequence shown here is derived from an EMBL/GenBank/DDBJ whole genome shotgun (WGS) entry which is preliminary data.</text>
</comment>
<evidence type="ECO:0000313" key="1">
    <source>
        <dbReference type="EMBL" id="KAK9199591.1"/>
    </source>
</evidence>
<accession>A0AAP0M6B0</accession>
<dbReference type="Proteomes" id="UP001428341">
    <property type="component" value="Unassembled WGS sequence"/>
</dbReference>
<dbReference type="AlphaFoldDB" id="A0AAP0M6B0"/>
<reference evidence="1 2" key="1">
    <citation type="submission" date="2024-05" db="EMBL/GenBank/DDBJ databases">
        <title>Haplotype-resolved chromosome-level genome assembly of Huyou (Citrus changshanensis).</title>
        <authorList>
            <person name="Miao C."/>
            <person name="Chen W."/>
            <person name="Wu Y."/>
            <person name="Wang L."/>
            <person name="Zhao S."/>
            <person name="Grierson D."/>
            <person name="Xu C."/>
            <person name="Chen K."/>
        </authorList>
    </citation>
    <scope>NUCLEOTIDE SEQUENCE [LARGE SCALE GENOMIC DNA]</scope>
    <source>
        <strain evidence="1">01-14</strain>
        <tissue evidence="1">Leaf</tissue>
    </source>
</reference>
<sequence length="137" mass="15921">MVREKIIESLYQDFVSVANQIFSSQMNFLIEFRTGWSELRNSTALRHNFSTVSCNYSLAKTLNNENLLFEALSFRMIRTVYLFSLDIYKFFPLILNRALSILTQAPLLINFISLPPRPQIINKKKIGVILLAYHLIS</sequence>
<keyword evidence="2" id="KW-1185">Reference proteome</keyword>
<protein>
    <submittedName>
        <fullName evidence="1">Uncharacterized protein</fullName>
    </submittedName>
</protein>
<organism evidence="1 2">
    <name type="scientific">Citrus x changshan-huyou</name>
    <dbReference type="NCBI Taxonomy" id="2935761"/>
    <lineage>
        <taxon>Eukaryota</taxon>
        <taxon>Viridiplantae</taxon>
        <taxon>Streptophyta</taxon>
        <taxon>Embryophyta</taxon>
        <taxon>Tracheophyta</taxon>
        <taxon>Spermatophyta</taxon>
        <taxon>Magnoliopsida</taxon>
        <taxon>eudicotyledons</taxon>
        <taxon>Gunneridae</taxon>
        <taxon>Pentapetalae</taxon>
        <taxon>rosids</taxon>
        <taxon>malvids</taxon>
        <taxon>Sapindales</taxon>
        <taxon>Rutaceae</taxon>
        <taxon>Aurantioideae</taxon>
        <taxon>Citrus</taxon>
    </lineage>
</organism>
<proteinExistence type="predicted"/>
<dbReference type="EMBL" id="JBCGBO010000005">
    <property type="protein sequence ID" value="KAK9199591.1"/>
    <property type="molecule type" value="Genomic_DNA"/>
</dbReference>